<sequence length="412" mass="43976">MNGALRVDGARLWSRLMDMAQIGALPNGGVDRQALTDTDRRGRDLFRNWCEAAGLMVSVDRIGNLFARRAGADATLPPVLVGSHLDSQPTGGKFDGVLGVLAGLEVAQTLNDNGVQTVHPLEIASWTNEEGARFAPAMVGSGVFAGAFTLDYGLSRTDKAGQTLGDELARIGYAGERPVHGQTYAAALELHIEQGPILEQRGLTIGVVSGVQGMRWYDLVIDGREVHAGPTPMADRRDPFRALCEIQQQLYALVDAHAPASRVTFGDLSVAPGSRNTVPGRIVLSVDLRHPDEAILRQMEEAFFVLAAQACERHRVTHRIDAVWRSPAIRFAKSCVDAVARAADALGLPACEMVSGAGHDSVYVSRVAPTGMIFIPCREGVSHNEAEDAEPAHITAGANVLLGAVLELAGMR</sequence>
<dbReference type="PANTHER" id="PTHR32494:SF5">
    <property type="entry name" value="ALLANTOATE AMIDOHYDROLASE"/>
    <property type="match status" value="1"/>
</dbReference>
<dbReference type="NCBIfam" id="TIGR01879">
    <property type="entry name" value="hydantase"/>
    <property type="match status" value="1"/>
</dbReference>
<dbReference type="CDD" id="cd03884">
    <property type="entry name" value="M20_bAS"/>
    <property type="match status" value="1"/>
</dbReference>
<evidence type="ECO:0000313" key="5">
    <source>
        <dbReference type="EMBL" id="NML99048.1"/>
    </source>
</evidence>
<dbReference type="NCBIfam" id="NF006769">
    <property type="entry name" value="PRK09290.1-3"/>
    <property type="match status" value="1"/>
</dbReference>
<protein>
    <submittedName>
        <fullName evidence="5">Zn-dependent hydrolase</fullName>
    </submittedName>
</protein>
<dbReference type="SUPFAM" id="SSF55031">
    <property type="entry name" value="Bacterial exopeptidase dimerisation domain"/>
    <property type="match status" value="1"/>
</dbReference>
<evidence type="ECO:0000259" key="4">
    <source>
        <dbReference type="Pfam" id="PF07687"/>
    </source>
</evidence>
<reference evidence="5 6" key="1">
    <citation type="submission" date="2020-04" db="EMBL/GenBank/DDBJ databases">
        <title>Paraburkholderia sp. RP-4-7 isolated from soil.</title>
        <authorList>
            <person name="Dahal R.H."/>
        </authorList>
    </citation>
    <scope>NUCLEOTIDE SEQUENCE [LARGE SCALE GENOMIC DNA]</scope>
    <source>
        <strain evidence="5 6">RP-4-7</strain>
    </source>
</reference>
<dbReference type="NCBIfam" id="NF006771">
    <property type="entry name" value="PRK09290.1-5"/>
    <property type="match status" value="1"/>
</dbReference>
<dbReference type="GO" id="GO:0046872">
    <property type="term" value="F:metal ion binding"/>
    <property type="evidence" value="ECO:0007669"/>
    <property type="project" value="UniProtKB-KW"/>
</dbReference>
<keyword evidence="3" id="KW-0862">Zinc</keyword>
<feature type="binding site" evidence="3">
    <location>
        <position position="191"/>
    </location>
    <ligand>
        <name>Zn(2+)</name>
        <dbReference type="ChEBI" id="CHEBI:29105"/>
        <label>1</label>
    </ligand>
</feature>
<evidence type="ECO:0000313" key="6">
    <source>
        <dbReference type="Proteomes" id="UP000544134"/>
    </source>
</evidence>
<keyword evidence="3" id="KW-0479">Metal-binding</keyword>
<keyword evidence="2 5" id="KW-0378">Hydrolase</keyword>
<dbReference type="Pfam" id="PF01546">
    <property type="entry name" value="Peptidase_M20"/>
    <property type="match status" value="1"/>
</dbReference>
<name>A0A848IFR9_9BURK</name>
<feature type="binding site" evidence="3">
    <location>
        <position position="95"/>
    </location>
    <ligand>
        <name>Zn(2+)</name>
        <dbReference type="ChEBI" id="CHEBI:29105"/>
        <label>1</label>
    </ligand>
</feature>
<feature type="binding site" evidence="3">
    <location>
        <position position="383"/>
    </location>
    <ligand>
        <name>Zn(2+)</name>
        <dbReference type="ChEBI" id="CHEBI:29105"/>
        <label>2</label>
    </ligand>
</feature>
<comment type="cofactor">
    <cofactor evidence="3">
        <name>Zn(2+)</name>
        <dbReference type="ChEBI" id="CHEBI:29105"/>
    </cofactor>
    <text evidence="3">Binds 2 Zn(2+) ions per subunit.</text>
</comment>
<feature type="binding site" evidence="3">
    <location>
        <position position="130"/>
    </location>
    <ligand>
        <name>Zn(2+)</name>
        <dbReference type="ChEBI" id="CHEBI:29105"/>
        <label>2</label>
    </ligand>
</feature>
<dbReference type="GO" id="GO:0016813">
    <property type="term" value="F:hydrolase activity, acting on carbon-nitrogen (but not peptide) bonds, in linear amidines"/>
    <property type="evidence" value="ECO:0007669"/>
    <property type="project" value="InterPro"/>
</dbReference>
<feature type="domain" description="Peptidase M20 dimerisation" evidence="4">
    <location>
        <begin position="210"/>
        <end position="310"/>
    </location>
</feature>
<dbReference type="NCBIfam" id="NF009527">
    <property type="entry name" value="PRK12891.1"/>
    <property type="match status" value="1"/>
</dbReference>
<feature type="binding site" evidence="3">
    <location>
        <position position="95"/>
    </location>
    <ligand>
        <name>Zn(2+)</name>
        <dbReference type="ChEBI" id="CHEBI:29105"/>
        <label>2</label>
    </ligand>
</feature>
<dbReference type="PIRSF" id="PIRSF001235">
    <property type="entry name" value="Amidase_carbamoylase"/>
    <property type="match status" value="1"/>
</dbReference>
<dbReference type="SUPFAM" id="SSF53187">
    <property type="entry name" value="Zn-dependent exopeptidases"/>
    <property type="match status" value="1"/>
</dbReference>
<evidence type="ECO:0000256" key="3">
    <source>
        <dbReference type="PIRSR" id="PIRSR001235-1"/>
    </source>
</evidence>
<evidence type="ECO:0000256" key="2">
    <source>
        <dbReference type="ARBA" id="ARBA00022801"/>
    </source>
</evidence>
<dbReference type="Proteomes" id="UP000544134">
    <property type="component" value="Unassembled WGS sequence"/>
</dbReference>
<comment type="similarity">
    <text evidence="1">Belongs to the peptidase M20 family.</text>
</comment>
<evidence type="ECO:0000256" key="1">
    <source>
        <dbReference type="ARBA" id="ARBA00006153"/>
    </source>
</evidence>
<organism evidence="5 6">
    <name type="scientific">Paraburkholderia polaris</name>
    <dbReference type="NCBI Taxonomy" id="2728848"/>
    <lineage>
        <taxon>Bacteria</taxon>
        <taxon>Pseudomonadati</taxon>
        <taxon>Pseudomonadota</taxon>
        <taxon>Betaproteobacteria</taxon>
        <taxon>Burkholderiales</taxon>
        <taxon>Burkholderiaceae</taxon>
        <taxon>Paraburkholderia</taxon>
    </lineage>
</organism>
<dbReference type="AlphaFoldDB" id="A0A848IFR9"/>
<dbReference type="InterPro" id="IPR011650">
    <property type="entry name" value="Peptidase_M20_dimer"/>
</dbReference>
<feature type="binding site" evidence="3">
    <location>
        <position position="84"/>
    </location>
    <ligand>
        <name>Zn(2+)</name>
        <dbReference type="ChEBI" id="CHEBI:29105"/>
        <label>1</label>
    </ligand>
</feature>
<dbReference type="InterPro" id="IPR010158">
    <property type="entry name" value="Amidase_Cbmase"/>
</dbReference>
<dbReference type="InterPro" id="IPR002933">
    <property type="entry name" value="Peptidase_M20"/>
</dbReference>
<dbReference type="Gene3D" id="3.40.630.10">
    <property type="entry name" value="Zn peptidases"/>
    <property type="match status" value="1"/>
</dbReference>
<dbReference type="PANTHER" id="PTHR32494">
    <property type="entry name" value="ALLANTOATE DEIMINASE-RELATED"/>
    <property type="match status" value="1"/>
</dbReference>
<dbReference type="EMBL" id="JABBGJ010000013">
    <property type="protein sequence ID" value="NML99048.1"/>
    <property type="molecule type" value="Genomic_DNA"/>
</dbReference>
<gene>
    <name evidence="5" type="ORF">HHL24_13995</name>
</gene>
<dbReference type="Pfam" id="PF07687">
    <property type="entry name" value="M20_dimer"/>
    <property type="match status" value="1"/>
</dbReference>
<proteinExistence type="inferred from homology"/>
<dbReference type="InterPro" id="IPR036264">
    <property type="entry name" value="Bact_exopeptidase_dim_dom"/>
</dbReference>
<comment type="caution">
    <text evidence="5">The sequence shown here is derived from an EMBL/GenBank/DDBJ whole genome shotgun (WGS) entry which is preliminary data.</text>
</comment>
<accession>A0A848IFR9</accession>
<dbReference type="Gene3D" id="3.30.70.360">
    <property type="match status" value="1"/>
</dbReference>
<keyword evidence="6" id="KW-1185">Reference proteome</keyword>